<keyword evidence="1" id="KW-0472">Membrane</keyword>
<organism evidence="2 3">
    <name type="scientific">Gigaspora rosea</name>
    <dbReference type="NCBI Taxonomy" id="44941"/>
    <lineage>
        <taxon>Eukaryota</taxon>
        <taxon>Fungi</taxon>
        <taxon>Fungi incertae sedis</taxon>
        <taxon>Mucoromycota</taxon>
        <taxon>Glomeromycotina</taxon>
        <taxon>Glomeromycetes</taxon>
        <taxon>Diversisporales</taxon>
        <taxon>Gigasporaceae</taxon>
        <taxon>Gigaspora</taxon>
    </lineage>
</organism>
<feature type="transmembrane region" description="Helical" evidence="1">
    <location>
        <begin position="59"/>
        <end position="78"/>
    </location>
</feature>
<dbReference type="Proteomes" id="UP000266673">
    <property type="component" value="Unassembled WGS sequence"/>
</dbReference>
<dbReference type="OrthoDB" id="2401167at2759"/>
<keyword evidence="1" id="KW-1133">Transmembrane helix</keyword>
<evidence type="ECO:0000256" key="1">
    <source>
        <dbReference type="SAM" id="Phobius"/>
    </source>
</evidence>
<evidence type="ECO:0000313" key="2">
    <source>
        <dbReference type="EMBL" id="RIB14731.1"/>
    </source>
</evidence>
<proteinExistence type="predicted"/>
<dbReference type="AlphaFoldDB" id="A0A397UYR5"/>
<keyword evidence="3" id="KW-1185">Reference proteome</keyword>
<accession>A0A397UYR5</accession>
<evidence type="ECO:0000313" key="3">
    <source>
        <dbReference type="Proteomes" id="UP000266673"/>
    </source>
</evidence>
<name>A0A397UYR5_9GLOM</name>
<comment type="caution">
    <text evidence="2">The sequence shown here is derived from an EMBL/GenBank/DDBJ whole genome shotgun (WGS) entry which is preliminary data.</text>
</comment>
<dbReference type="EMBL" id="QKWP01000801">
    <property type="protein sequence ID" value="RIB14731.1"/>
    <property type="molecule type" value="Genomic_DNA"/>
</dbReference>
<gene>
    <name evidence="2" type="ORF">C2G38_1632542</name>
</gene>
<reference evidence="2 3" key="1">
    <citation type="submission" date="2018-06" db="EMBL/GenBank/DDBJ databases">
        <title>Comparative genomics reveals the genomic features of Rhizophagus irregularis, R. cerebriforme, R. diaphanum and Gigaspora rosea, and their symbiotic lifestyle signature.</title>
        <authorList>
            <person name="Morin E."/>
            <person name="San Clemente H."/>
            <person name="Chen E.C.H."/>
            <person name="De La Providencia I."/>
            <person name="Hainaut M."/>
            <person name="Kuo A."/>
            <person name="Kohler A."/>
            <person name="Murat C."/>
            <person name="Tang N."/>
            <person name="Roy S."/>
            <person name="Loubradou J."/>
            <person name="Henrissat B."/>
            <person name="Grigoriev I.V."/>
            <person name="Corradi N."/>
            <person name="Roux C."/>
            <person name="Martin F.M."/>
        </authorList>
    </citation>
    <scope>NUCLEOTIDE SEQUENCE [LARGE SCALE GENOMIC DNA]</scope>
    <source>
        <strain evidence="2 3">DAOM 194757</strain>
    </source>
</reference>
<keyword evidence="1" id="KW-0812">Transmembrane</keyword>
<protein>
    <recommendedName>
        <fullName evidence="4">Transmembrane protein</fullName>
    </recommendedName>
</protein>
<feature type="transmembrane region" description="Helical" evidence="1">
    <location>
        <begin position="12"/>
        <end position="38"/>
    </location>
</feature>
<sequence length="145" mass="17840">MFLILGVQREFHFILCISQFAICSQIFLICYEFSNIIWRLYSYKDYKYIGSTYNVNQQYFYNLHSGSICIFLLVWLFLHTIKCQHNFGKGLRFILKYEPKPKEFEYSEDEELLMKDDEYLPDDDNFFYLILQYYFEFFTNLIKKN</sequence>
<evidence type="ECO:0008006" key="4">
    <source>
        <dbReference type="Google" id="ProtNLM"/>
    </source>
</evidence>